<evidence type="ECO:0000256" key="6">
    <source>
        <dbReference type="ARBA" id="ARBA00022771"/>
    </source>
</evidence>
<accession>A8PZ78</accession>
<reference evidence="14 15" key="1">
    <citation type="journal article" date="2007" name="Proc. Natl. Acad. Sci. U.S.A.">
        <title>Dandruff-associated Malassezia genomes reveal convergent and divergent virulence traits shared with plant and human fungal pathogens.</title>
        <authorList>
            <person name="Xu J."/>
            <person name="Saunders C.W."/>
            <person name="Hu P."/>
            <person name="Grant R.A."/>
            <person name="Boekhout T."/>
            <person name="Kuramae E.E."/>
            <person name="Kronstad J.W."/>
            <person name="Deangelis Y.M."/>
            <person name="Reeder N.L."/>
            <person name="Johnstone K.R."/>
            <person name="Leland M."/>
            <person name="Fieno A.M."/>
            <person name="Begley W.M."/>
            <person name="Sun Y."/>
            <person name="Lacey M.P."/>
            <person name="Chaudhary T."/>
            <person name="Keough T."/>
            <person name="Chu L."/>
            <person name="Sears R."/>
            <person name="Yuan B."/>
            <person name="Dawson T.L.Jr."/>
        </authorList>
    </citation>
    <scope>NUCLEOTIDE SEQUENCE [LARGE SCALE GENOMIC DNA]</scope>
    <source>
        <strain evidence="15">ATCC MYA-4612 / CBS 7966</strain>
    </source>
</reference>
<dbReference type="PROSITE" id="PS50103">
    <property type="entry name" value="ZF_C3H1"/>
    <property type="match status" value="3"/>
</dbReference>
<dbReference type="STRING" id="425265.A8PZ78"/>
<dbReference type="VEuPathDB" id="FungiDB:MGL_1895"/>
<comment type="function">
    <text evidence="11">Component of the cleavage factor I (CF I) involved in pre-mRNA 3'-end processing.</text>
</comment>
<keyword evidence="9 11" id="KW-0539">Nucleus</keyword>
<evidence type="ECO:0000256" key="4">
    <source>
        <dbReference type="ARBA" id="ARBA00022723"/>
    </source>
</evidence>
<dbReference type="GO" id="GO:0008270">
    <property type="term" value="F:zinc ion binding"/>
    <property type="evidence" value="ECO:0007669"/>
    <property type="project" value="UniProtKB-KW"/>
</dbReference>
<feature type="region of interest" description="Disordered" evidence="12">
    <location>
        <begin position="1"/>
        <end position="21"/>
    </location>
</feature>
<dbReference type="OrthoDB" id="1914176at2759"/>
<feature type="zinc finger region" description="C3H1-type" evidence="10">
    <location>
        <begin position="149"/>
        <end position="177"/>
    </location>
</feature>
<dbReference type="RefSeq" id="XP_001730896.1">
    <property type="nucleotide sequence ID" value="XM_001730844.1"/>
</dbReference>
<dbReference type="PANTHER" id="PTHR23102">
    <property type="entry name" value="CLEAVAGE AND POLYADENYLATION SPECIFICITY FACTOR SUBUNIT 4-RELATED"/>
    <property type="match status" value="1"/>
</dbReference>
<name>A8PZ78_MALGO</name>
<dbReference type="GeneID" id="5855203"/>
<evidence type="ECO:0000256" key="10">
    <source>
        <dbReference type="PROSITE-ProRule" id="PRU00723"/>
    </source>
</evidence>
<evidence type="ECO:0000256" key="1">
    <source>
        <dbReference type="ARBA" id="ARBA00004123"/>
    </source>
</evidence>
<feature type="domain" description="C3H1-type" evidence="13">
    <location>
        <begin position="149"/>
        <end position="177"/>
    </location>
</feature>
<feature type="compositionally biased region" description="Basic and acidic residues" evidence="12">
    <location>
        <begin position="9"/>
        <end position="21"/>
    </location>
</feature>
<protein>
    <recommendedName>
        <fullName evidence="11">mRNA 3'-end-processing protein</fullName>
    </recommendedName>
</protein>
<dbReference type="GO" id="GO:0031124">
    <property type="term" value="P:mRNA 3'-end processing"/>
    <property type="evidence" value="ECO:0007669"/>
    <property type="project" value="UniProtKB-UniRule"/>
</dbReference>
<keyword evidence="4 10" id="KW-0479">Metal-binding</keyword>
<keyword evidence="3 11" id="KW-0507">mRNA processing</keyword>
<dbReference type="PANTHER" id="PTHR23102:SF24">
    <property type="entry name" value="CLEAVAGE AND POLYADENYLATION SPECIFICITY FACTOR SUBUNIT 4"/>
    <property type="match status" value="1"/>
</dbReference>
<dbReference type="AlphaFoldDB" id="A8PZ78"/>
<organism evidence="14 15">
    <name type="scientific">Malassezia globosa (strain ATCC MYA-4612 / CBS 7966)</name>
    <name type="common">Dandruff-associated fungus</name>
    <dbReference type="NCBI Taxonomy" id="425265"/>
    <lineage>
        <taxon>Eukaryota</taxon>
        <taxon>Fungi</taxon>
        <taxon>Dikarya</taxon>
        <taxon>Basidiomycota</taxon>
        <taxon>Ustilaginomycotina</taxon>
        <taxon>Malasseziomycetes</taxon>
        <taxon>Malasseziales</taxon>
        <taxon>Malasseziaceae</taxon>
        <taxon>Malassezia</taxon>
    </lineage>
</organism>
<evidence type="ECO:0000256" key="7">
    <source>
        <dbReference type="ARBA" id="ARBA00022833"/>
    </source>
</evidence>
<feature type="domain" description="C3H1-type" evidence="13">
    <location>
        <begin position="81"/>
        <end position="108"/>
    </location>
</feature>
<dbReference type="InterPro" id="IPR036855">
    <property type="entry name" value="Znf_CCCH_sf"/>
</dbReference>
<sequence length="197" mass="22919">MSSSSADNVDGRTKSKELEHTDLVQPASHILALPVDYVPSHATTSLFSSLRQRRPPSDDDWPHNEFEFEPFVKRDLQIKLETNDQLCPRFKRGRCELGSQCTLRHCITPSPAIPTSQSRDVSRRTVCKHWLRGLCKKGDLCDYLHEYDLRRMPECRFYATFGFCNSSDECLYIHIDPSVKRRRCERYERGFCELGML</sequence>
<gene>
    <name evidence="14" type="ORF">MGL_1895</name>
</gene>
<keyword evidence="15" id="KW-1185">Reference proteome</keyword>
<dbReference type="InterPro" id="IPR045348">
    <property type="entry name" value="CPSF4/Yth1"/>
</dbReference>
<evidence type="ECO:0000256" key="3">
    <source>
        <dbReference type="ARBA" id="ARBA00022664"/>
    </source>
</evidence>
<dbReference type="KEGG" id="mgl:MGL_1895"/>
<evidence type="ECO:0000256" key="5">
    <source>
        <dbReference type="ARBA" id="ARBA00022737"/>
    </source>
</evidence>
<evidence type="ECO:0000256" key="12">
    <source>
        <dbReference type="SAM" id="MobiDB-lite"/>
    </source>
</evidence>
<dbReference type="Proteomes" id="UP000008837">
    <property type="component" value="Unassembled WGS sequence"/>
</dbReference>
<evidence type="ECO:0000256" key="8">
    <source>
        <dbReference type="ARBA" id="ARBA00022884"/>
    </source>
</evidence>
<evidence type="ECO:0000313" key="15">
    <source>
        <dbReference type="Proteomes" id="UP000008837"/>
    </source>
</evidence>
<keyword evidence="5 11" id="KW-0677">Repeat</keyword>
<feature type="zinc finger region" description="C3H1-type" evidence="10">
    <location>
        <begin position="122"/>
        <end position="148"/>
    </location>
</feature>
<evidence type="ECO:0000259" key="13">
    <source>
        <dbReference type="PROSITE" id="PS50103"/>
    </source>
</evidence>
<keyword evidence="6 10" id="KW-0863">Zinc-finger</keyword>
<dbReference type="InParanoid" id="A8PZ78"/>
<comment type="caution">
    <text evidence="14">The sequence shown here is derived from an EMBL/GenBank/DDBJ whole genome shotgun (WGS) entry which is preliminary data.</text>
</comment>
<feature type="zinc finger region" description="C3H1-type" evidence="10">
    <location>
        <begin position="81"/>
        <end position="108"/>
    </location>
</feature>
<dbReference type="EMBL" id="AAYY01000006">
    <property type="protein sequence ID" value="EDP43682.1"/>
    <property type="molecule type" value="Genomic_DNA"/>
</dbReference>
<evidence type="ECO:0000256" key="2">
    <source>
        <dbReference type="ARBA" id="ARBA00008907"/>
    </source>
</evidence>
<dbReference type="Gene3D" id="4.10.1000.10">
    <property type="entry name" value="Zinc finger, CCCH-type"/>
    <property type="match status" value="1"/>
</dbReference>
<evidence type="ECO:0000256" key="9">
    <source>
        <dbReference type="ARBA" id="ARBA00023242"/>
    </source>
</evidence>
<dbReference type="GO" id="GO:0003723">
    <property type="term" value="F:RNA binding"/>
    <property type="evidence" value="ECO:0007669"/>
    <property type="project" value="UniProtKB-UniRule"/>
</dbReference>
<comment type="subcellular location">
    <subcellularLocation>
        <location evidence="1 11">Nucleus</location>
    </subcellularLocation>
</comment>
<feature type="domain" description="C3H1-type" evidence="13">
    <location>
        <begin position="122"/>
        <end position="148"/>
    </location>
</feature>
<dbReference type="SMART" id="SM00356">
    <property type="entry name" value="ZnF_C3H1"/>
    <property type="match status" value="3"/>
</dbReference>
<dbReference type="FunFam" id="4.10.1000.10:FF:000012">
    <property type="entry name" value="cleavage and polyadenylation specificity factor subunit 4"/>
    <property type="match status" value="1"/>
</dbReference>
<dbReference type="InterPro" id="IPR000571">
    <property type="entry name" value="Znf_CCCH"/>
</dbReference>
<comment type="similarity">
    <text evidence="2 11">Belongs to the CPSF4/YTH1 family.</text>
</comment>
<evidence type="ECO:0000256" key="11">
    <source>
        <dbReference type="RuleBase" id="RU369008"/>
    </source>
</evidence>
<keyword evidence="8 11" id="KW-0694">RNA-binding</keyword>
<dbReference type="SUPFAM" id="SSF90229">
    <property type="entry name" value="CCCH zinc finger"/>
    <property type="match status" value="1"/>
</dbReference>
<dbReference type="GO" id="GO:0005634">
    <property type="term" value="C:nucleus"/>
    <property type="evidence" value="ECO:0007669"/>
    <property type="project" value="UniProtKB-SubCell"/>
</dbReference>
<evidence type="ECO:0000313" key="14">
    <source>
        <dbReference type="EMBL" id="EDP43682.1"/>
    </source>
</evidence>
<dbReference type="Pfam" id="PF00642">
    <property type="entry name" value="zf-CCCH"/>
    <property type="match status" value="1"/>
</dbReference>
<proteinExistence type="inferred from homology"/>
<keyword evidence="7 10" id="KW-0862">Zinc</keyword>